<keyword evidence="2" id="KW-0808">Transferase</keyword>
<dbReference type="EMBL" id="FNZQ01000001">
    <property type="protein sequence ID" value="SEK38883.1"/>
    <property type="molecule type" value="Genomic_DNA"/>
</dbReference>
<protein>
    <submittedName>
        <fullName evidence="2">Protein N-acetyltransferase, RimJ/RimL family</fullName>
    </submittedName>
</protein>
<accession>A0A1H7GL44</accession>
<gene>
    <name evidence="2" type="ORF">SAMN04488526_0449</name>
</gene>
<dbReference type="InterPro" id="IPR000182">
    <property type="entry name" value="GNAT_dom"/>
</dbReference>
<dbReference type="AlphaFoldDB" id="A0A1H7GL44"/>
<feature type="domain" description="N-acetyltransferase" evidence="1">
    <location>
        <begin position="10"/>
        <end position="136"/>
    </location>
</feature>
<evidence type="ECO:0000259" key="1">
    <source>
        <dbReference type="Pfam" id="PF13302"/>
    </source>
</evidence>
<reference evidence="2 3" key="1">
    <citation type="submission" date="2016-10" db="EMBL/GenBank/DDBJ databases">
        <authorList>
            <person name="de Groot N.N."/>
        </authorList>
    </citation>
    <scope>NUCLEOTIDE SEQUENCE [LARGE SCALE GENOMIC DNA]</scope>
    <source>
        <strain evidence="2 3">DSM 14858</strain>
    </source>
</reference>
<dbReference type="Gene3D" id="3.40.630.30">
    <property type="match status" value="1"/>
</dbReference>
<proteinExistence type="predicted"/>
<dbReference type="RefSeq" id="WP_092759356.1">
    <property type="nucleotide sequence ID" value="NZ_JBARZP010000011.1"/>
</dbReference>
<sequence length="171" mass="18549">MTLSGPVVSLRSITPGDAAFVHGLRSDPVLARHLHPVTGGIEGQVRWLKKAEIRGYYVIAGPTGDCGLLRLSNLCDAGFTWGSWLLHPAMKPRRAALESALMVYRIGFDLLGLPKATFDVRRANTAALAFHDRFGATRIGATETDILYRLTASDWNRAAPGLLAAQERIAV</sequence>
<dbReference type="STRING" id="188906.SAMN04488526_0449"/>
<keyword evidence="3" id="KW-1185">Reference proteome</keyword>
<evidence type="ECO:0000313" key="3">
    <source>
        <dbReference type="Proteomes" id="UP000199283"/>
    </source>
</evidence>
<dbReference type="SUPFAM" id="SSF55729">
    <property type="entry name" value="Acyl-CoA N-acyltransferases (Nat)"/>
    <property type="match status" value="1"/>
</dbReference>
<dbReference type="InterPro" id="IPR016181">
    <property type="entry name" value="Acyl_CoA_acyltransferase"/>
</dbReference>
<dbReference type="GO" id="GO:0016747">
    <property type="term" value="F:acyltransferase activity, transferring groups other than amino-acyl groups"/>
    <property type="evidence" value="ECO:0007669"/>
    <property type="project" value="InterPro"/>
</dbReference>
<name>A0A1H7GL44_9RHOB</name>
<dbReference type="Pfam" id="PF13302">
    <property type="entry name" value="Acetyltransf_3"/>
    <property type="match status" value="1"/>
</dbReference>
<organism evidence="2 3">
    <name type="scientific">Jannaschia helgolandensis</name>
    <dbReference type="NCBI Taxonomy" id="188906"/>
    <lineage>
        <taxon>Bacteria</taxon>
        <taxon>Pseudomonadati</taxon>
        <taxon>Pseudomonadota</taxon>
        <taxon>Alphaproteobacteria</taxon>
        <taxon>Rhodobacterales</taxon>
        <taxon>Roseobacteraceae</taxon>
        <taxon>Jannaschia</taxon>
    </lineage>
</organism>
<dbReference type="Proteomes" id="UP000199283">
    <property type="component" value="Unassembled WGS sequence"/>
</dbReference>
<evidence type="ECO:0000313" key="2">
    <source>
        <dbReference type="EMBL" id="SEK38883.1"/>
    </source>
</evidence>